<gene>
    <name evidence="2" type="ORF">DLM86_31190</name>
</gene>
<organism evidence="2 3">
    <name type="scientific">Paenibacillus flagellatus</name>
    <dbReference type="NCBI Taxonomy" id="2211139"/>
    <lineage>
        <taxon>Bacteria</taxon>
        <taxon>Bacillati</taxon>
        <taxon>Bacillota</taxon>
        <taxon>Bacilli</taxon>
        <taxon>Bacillales</taxon>
        <taxon>Paenibacillaceae</taxon>
        <taxon>Paenibacillus</taxon>
    </lineage>
</organism>
<evidence type="ECO:0000313" key="3">
    <source>
        <dbReference type="Proteomes" id="UP000247476"/>
    </source>
</evidence>
<dbReference type="Proteomes" id="UP000247476">
    <property type="component" value="Unassembled WGS sequence"/>
</dbReference>
<comment type="caution">
    <text evidence="2">The sequence shown here is derived from an EMBL/GenBank/DDBJ whole genome shotgun (WGS) entry which is preliminary data.</text>
</comment>
<dbReference type="Pfam" id="PF01381">
    <property type="entry name" value="HTH_3"/>
    <property type="match status" value="1"/>
</dbReference>
<dbReference type="InterPro" id="IPR010982">
    <property type="entry name" value="Lambda_DNA-bd_dom_sf"/>
</dbReference>
<accession>A0A2V5JU68</accession>
<dbReference type="SUPFAM" id="SSF47413">
    <property type="entry name" value="lambda repressor-like DNA-binding domains"/>
    <property type="match status" value="1"/>
</dbReference>
<protein>
    <recommendedName>
        <fullName evidence="1">HTH cro/C1-type domain-containing protein</fullName>
    </recommendedName>
</protein>
<dbReference type="InterPro" id="IPR001387">
    <property type="entry name" value="Cro/C1-type_HTH"/>
</dbReference>
<keyword evidence="3" id="KW-1185">Reference proteome</keyword>
<dbReference type="GO" id="GO:0003677">
    <property type="term" value="F:DNA binding"/>
    <property type="evidence" value="ECO:0007669"/>
    <property type="project" value="InterPro"/>
</dbReference>
<dbReference type="SMART" id="SM00530">
    <property type="entry name" value="HTH_XRE"/>
    <property type="match status" value="1"/>
</dbReference>
<evidence type="ECO:0000313" key="2">
    <source>
        <dbReference type="EMBL" id="PYI50008.1"/>
    </source>
</evidence>
<dbReference type="CDD" id="cd00093">
    <property type="entry name" value="HTH_XRE"/>
    <property type="match status" value="1"/>
</dbReference>
<dbReference type="PROSITE" id="PS50943">
    <property type="entry name" value="HTH_CROC1"/>
    <property type="match status" value="1"/>
</dbReference>
<dbReference type="EMBL" id="QJVJ01000025">
    <property type="protein sequence ID" value="PYI50008.1"/>
    <property type="molecule type" value="Genomic_DNA"/>
</dbReference>
<proteinExistence type="predicted"/>
<reference evidence="2 3" key="1">
    <citation type="submission" date="2018-05" db="EMBL/GenBank/DDBJ databases">
        <title>Paenibacillus flagellatus sp. nov., isolated from selenium mineral soil.</title>
        <authorList>
            <person name="Dai X."/>
        </authorList>
    </citation>
    <scope>NUCLEOTIDE SEQUENCE [LARGE SCALE GENOMIC DNA]</scope>
    <source>
        <strain evidence="2 3">DXL2</strain>
    </source>
</reference>
<dbReference type="Gene3D" id="1.10.260.40">
    <property type="entry name" value="lambda repressor-like DNA-binding domains"/>
    <property type="match status" value="1"/>
</dbReference>
<feature type="domain" description="HTH cro/C1-type" evidence="1">
    <location>
        <begin position="16"/>
        <end position="70"/>
    </location>
</feature>
<sequence length="116" mass="13439">MLNVEDILYAIIGQRIRINRERFNMTQEEMGEKVGLTRSSIANIELGRQKIQLDTLYLVALALKLEVYELLPSVIELENGENDNIQFLLEQDKFTEEQLSWISDVIKKGIKNEGEK</sequence>
<name>A0A2V5JU68_9BACL</name>
<evidence type="ECO:0000259" key="1">
    <source>
        <dbReference type="PROSITE" id="PS50943"/>
    </source>
</evidence>
<dbReference type="AlphaFoldDB" id="A0A2V5JU68"/>